<dbReference type="AlphaFoldDB" id="A0A4P9UNB5"/>
<dbReference type="InterPro" id="IPR008538">
    <property type="entry name" value="Uma2"/>
</dbReference>
<dbReference type="OrthoDB" id="26750at2"/>
<evidence type="ECO:0000259" key="1">
    <source>
        <dbReference type="Pfam" id="PF05685"/>
    </source>
</evidence>
<dbReference type="Pfam" id="PF05685">
    <property type="entry name" value="Uma2"/>
    <property type="match status" value="1"/>
</dbReference>
<dbReference type="Proteomes" id="UP000305881">
    <property type="component" value="Chromosome"/>
</dbReference>
<keyword evidence="2" id="KW-0540">Nuclease</keyword>
<proteinExistence type="predicted"/>
<dbReference type="STRING" id="675511.GCA_000341735_01674"/>
<reference evidence="3" key="1">
    <citation type="journal article" date="2019" name="J. Bacteriol.">
        <title>A Mutagenic Screen Identifies a TonB-Dependent Receptor Required for the Lanthanide Metal Switch in the Type I Methanotroph 'Methylotuvimicrobium buryatense' 5GB1C.</title>
        <authorList>
            <person name="Groom J.D."/>
            <person name="Ford S.M."/>
            <person name="Pesesky M.W."/>
            <person name="Lidstrom M.E."/>
        </authorList>
    </citation>
    <scope>NUCLEOTIDE SEQUENCE [LARGE SCALE GENOMIC DNA]</scope>
    <source>
        <strain evidence="3">5GB1C</strain>
    </source>
</reference>
<evidence type="ECO:0000313" key="2">
    <source>
        <dbReference type="EMBL" id="QCW81973.1"/>
    </source>
</evidence>
<keyword evidence="3" id="KW-1185">Reference proteome</keyword>
<keyword evidence="2" id="KW-0255">Endonuclease</keyword>
<accession>A0A4P9UNB5</accession>
<dbReference type="GO" id="GO:0004519">
    <property type="term" value="F:endonuclease activity"/>
    <property type="evidence" value="ECO:0007669"/>
    <property type="project" value="UniProtKB-KW"/>
</dbReference>
<dbReference type="PANTHER" id="PTHR36558:SF1">
    <property type="entry name" value="RESTRICTION ENDONUCLEASE DOMAIN-CONTAINING PROTEIN-RELATED"/>
    <property type="match status" value="1"/>
</dbReference>
<organism evidence="2 3">
    <name type="scientific">Methylotuvimicrobium buryatense</name>
    <name type="common">Methylomicrobium buryatense</name>
    <dbReference type="NCBI Taxonomy" id="95641"/>
    <lineage>
        <taxon>Bacteria</taxon>
        <taxon>Pseudomonadati</taxon>
        <taxon>Pseudomonadota</taxon>
        <taxon>Gammaproteobacteria</taxon>
        <taxon>Methylococcales</taxon>
        <taxon>Methylococcaceae</taxon>
        <taxon>Methylotuvimicrobium</taxon>
    </lineage>
</organism>
<dbReference type="Gene3D" id="3.90.1570.10">
    <property type="entry name" value="tt1808, chain A"/>
    <property type="match status" value="1"/>
</dbReference>
<protein>
    <submittedName>
        <fullName evidence="2">Uma2 family endonuclease</fullName>
    </submittedName>
</protein>
<dbReference type="SUPFAM" id="SSF52980">
    <property type="entry name" value="Restriction endonuclease-like"/>
    <property type="match status" value="1"/>
</dbReference>
<dbReference type="CDD" id="cd06260">
    <property type="entry name" value="DUF820-like"/>
    <property type="match status" value="1"/>
</dbReference>
<dbReference type="EMBL" id="CP035467">
    <property type="protein sequence ID" value="QCW81973.1"/>
    <property type="molecule type" value="Genomic_DNA"/>
</dbReference>
<gene>
    <name evidence="2" type="ORF">EQU24_06700</name>
</gene>
<dbReference type="InterPro" id="IPR011335">
    <property type="entry name" value="Restrct_endonuc-II-like"/>
</dbReference>
<dbReference type="KEGG" id="mbur:EQU24_06700"/>
<dbReference type="InterPro" id="IPR012296">
    <property type="entry name" value="Nuclease_put_TT1808"/>
</dbReference>
<evidence type="ECO:0000313" key="3">
    <source>
        <dbReference type="Proteomes" id="UP000305881"/>
    </source>
</evidence>
<keyword evidence="2" id="KW-0378">Hydrolase</keyword>
<dbReference type="RefSeq" id="WP_017840229.1">
    <property type="nucleotide sequence ID" value="NZ_CP035467.1"/>
</dbReference>
<dbReference type="PANTHER" id="PTHR36558">
    <property type="entry name" value="GLR1098 PROTEIN"/>
    <property type="match status" value="1"/>
</dbReference>
<sequence length="200" mass="23271">MNLKYKNDSVSIHDYLEGELQSKIKHEYIDGQVYAMAGASTNHNRIVANLSRELGSHLRHTVCEPFASDMKVQVAEDFYYPDVLVVCNHQGNDYGVTDAPILIVEVLSKATRKIDQTLKRQAYQSLESLQEYVVIEQDFVDVEICRRKNHWQSEHYFMGDELHLETIDCRIPVEMIYERVENEDVLNYLQQQASPMQNEN</sequence>
<feature type="domain" description="Putative restriction endonuclease" evidence="1">
    <location>
        <begin position="14"/>
        <end position="165"/>
    </location>
</feature>
<name>A0A4P9UNB5_METBY</name>